<dbReference type="CDD" id="cd01948">
    <property type="entry name" value="EAL"/>
    <property type="match status" value="1"/>
</dbReference>
<dbReference type="InterPro" id="IPR001633">
    <property type="entry name" value="EAL_dom"/>
</dbReference>
<sequence length="408" mass="46019">MSDQLFPWFQPIVDVASGRIVGYEALARMRDEDDRVISAAPLLNADKADPALRLERDRALRREALGRFAEHAEPDQTLSINMSPEWIDSLDSFDLLPTLEMIKEAGISPGRVIIEITEVNGDIDRICALAQRYRDAGARIAFDDFGSGFQQLDRIIAFTPDLIKIDMRMFTPGSMSHQKRALLQMMGDLGARLGSKVVFEGVETEDELFLALHCNASYIQGFIFSAAQPEFLPAGSFTHQVADLLAMHLDLAIEETARRQWHAEGIHTELLALRELLLASGWEAKGSLDSYRPDPDILRFFICDRQGVQISANWSFVDEQWQSDESVIGSNWSWRPYFYQLVGSSDYQRRLLRSSIYIDIATGRECHTLTLALDEHRVLLVDVLERAQSPRPMSALIACQSDLMPVLS</sequence>
<dbReference type="PANTHER" id="PTHR33121:SF82">
    <property type="entry name" value="SIGNAL TRANSDUCTION PROTEIN CONTAINING A EAL DOMAIN"/>
    <property type="match status" value="1"/>
</dbReference>
<dbReference type="EMBL" id="JMQN01000047">
    <property type="protein sequence ID" value="KEA62724.1"/>
    <property type="molecule type" value="Genomic_DNA"/>
</dbReference>
<dbReference type="InterPro" id="IPR018842">
    <property type="entry name" value="YkuI_C"/>
</dbReference>
<name>A0A081FW19_9GAMM</name>
<dbReference type="InterPro" id="IPR050706">
    <property type="entry name" value="Cyclic-di-GMP_PDE-like"/>
</dbReference>
<keyword evidence="3" id="KW-1185">Reference proteome</keyword>
<dbReference type="SMART" id="SM00052">
    <property type="entry name" value="EAL"/>
    <property type="match status" value="1"/>
</dbReference>
<reference evidence="2 3" key="1">
    <citation type="submission" date="2014-04" db="EMBL/GenBank/DDBJ databases">
        <title>Marinobacterium kochiensis sp. nov., isolated from sediment sample collected from Kochi backwaters in Kerala, India.</title>
        <authorList>
            <person name="Singh A."/>
            <person name="Pinnaka A.K."/>
        </authorList>
    </citation>
    <scope>NUCLEOTIDE SEQUENCE [LARGE SCALE GENOMIC DNA]</scope>
    <source>
        <strain evidence="2 3">AK27</strain>
    </source>
</reference>
<dbReference type="OrthoDB" id="1673646at2"/>
<dbReference type="SUPFAM" id="SSF103190">
    <property type="entry name" value="Sensory domain-like"/>
    <property type="match status" value="1"/>
</dbReference>
<dbReference type="GO" id="GO:0071111">
    <property type="term" value="F:cyclic-guanylate-specific phosphodiesterase activity"/>
    <property type="evidence" value="ECO:0007669"/>
    <property type="project" value="InterPro"/>
</dbReference>
<dbReference type="PROSITE" id="PS50883">
    <property type="entry name" value="EAL"/>
    <property type="match status" value="1"/>
</dbReference>
<dbReference type="InterPro" id="IPR029151">
    <property type="entry name" value="Sensor-like_sf"/>
</dbReference>
<organism evidence="2 3">
    <name type="scientific">Marinobacterium lacunae</name>
    <dbReference type="NCBI Taxonomy" id="1232683"/>
    <lineage>
        <taxon>Bacteria</taxon>
        <taxon>Pseudomonadati</taxon>
        <taxon>Pseudomonadota</taxon>
        <taxon>Gammaproteobacteria</taxon>
        <taxon>Oceanospirillales</taxon>
        <taxon>Oceanospirillaceae</taxon>
        <taxon>Marinobacterium</taxon>
    </lineage>
</organism>
<feature type="domain" description="EAL" evidence="1">
    <location>
        <begin position="1"/>
        <end position="241"/>
    </location>
</feature>
<protein>
    <submittedName>
        <fullName evidence="2">Diguanylate cyclase</fullName>
    </submittedName>
</protein>
<dbReference type="PANTHER" id="PTHR33121">
    <property type="entry name" value="CYCLIC DI-GMP PHOSPHODIESTERASE PDEF"/>
    <property type="match status" value="1"/>
</dbReference>
<dbReference type="Proteomes" id="UP000028252">
    <property type="component" value="Unassembled WGS sequence"/>
</dbReference>
<dbReference type="STRING" id="1232683.ADIMK_3196"/>
<dbReference type="InterPro" id="IPR035919">
    <property type="entry name" value="EAL_sf"/>
</dbReference>
<dbReference type="RefSeq" id="WP_036190265.1">
    <property type="nucleotide sequence ID" value="NZ_JMQN01000047.1"/>
</dbReference>
<dbReference type="eggNOG" id="COG2200">
    <property type="taxonomic scope" value="Bacteria"/>
</dbReference>
<evidence type="ECO:0000313" key="3">
    <source>
        <dbReference type="Proteomes" id="UP000028252"/>
    </source>
</evidence>
<dbReference type="Gene3D" id="3.20.20.450">
    <property type="entry name" value="EAL domain"/>
    <property type="match status" value="1"/>
</dbReference>
<dbReference type="PATRIC" id="fig|1232683.4.peg.3146"/>
<accession>A0A081FW19</accession>
<proteinExistence type="predicted"/>
<dbReference type="SUPFAM" id="SSF141868">
    <property type="entry name" value="EAL domain-like"/>
    <property type="match status" value="1"/>
</dbReference>
<evidence type="ECO:0000259" key="1">
    <source>
        <dbReference type="PROSITE" id="PS50883"/>
    </source>
</evidence>
<gene>
    <name evidence="2" type="ORF">ADIMK_3196</name>
</gene>
<evidence type="ECO:0000313" key="2">
    <source>
        <dbReference type="EMBL" id="KEA62724.1"/>
    </source>
</evidence>
<dbReference type="Pfam" id="PF10388">
    <property type="entry name" value="YkuI_C"/>
    <property type="match status" value="1"/>
</dbReference>
<comment type="caution">
    <text evidence="2">The sequence shown here is derived from an EMBL/GenBank/DDBJ whole genome shotgun (WGS) entry which is preliminary data.</text>
</comment>
<dbReference type="Pfam" id="PF00563">
    <property type="entry name" value="EAL"/>
    <property type="match status" value="1"/>
</dbReference>
<dbReference type="AlphaFoldDB" id="A0A081FW19"/>
<dbReference type="Gene3D" id="3.30.450.20">
    <property type="entry name" value="PAS domain"/>
    <property type="match status" value="1"/>
</dbReference>